<dbReference type="PROSITE" id="PS50075">
    <property type="entry name" value="CARRIER"/>
    <property type="match status" value="1"/>
</dbReference>
<dbReference type="GO" id="GO:0016491">
    <property type="term" value="F:oxidoreductase activity"/>
    <property type="evidence" value="ECO:0007669"/>
    <property type="project" value="UniProtKB-KW"/>
</dbReference>
<dbReference type="InParanoid" id="A0A136IPI7"/>
<dbReference type="InterPro" id="IPR009081">
    <property type="entry name" value="PP-bd_ACP"/>
</dbReference>
<dbReference type="InterPro" id="IPR020841">
    <property type="entry name" value="PKS_Beta-ketoAc_synthase_dom"/>
</dbReference>
<dbReference type="GO" id="GO:0004312">
    <property type="term" value="F:fatty acid synthase activity"/>
    <property type="evidence" value="ECO:0007669"/>
    <property type="project" value="TreeGrafter"/>
</dbReference>
<dbReference type="GO" id="GO:1901336">
    <property type="term" value="P:lactone biosynthetic process"/>
    <property type="evidence" value="ECO:0007669"/>
    <property type="project" value="UniProtKB-ARBA"/>
</dbReference>
<dbReference type="InterPro" id="IPR016036">
    <property type="entry name" value="Malonyl_transacylase_ACP-bd"/>
</dbReference>
<evidence type="ECO:0000256" key="6">
    <source>
        <dbReference type="ARBA" id="ARBA00023268"/>
    </source>
</evidence>
<dbReference type="InterPro" id="IPR020807">
    <property type="entry name" value="PKS_DH"/>
</dbReference>
<keyword evidence="4" id="KW-0521">NADP</keyword>
<dbReference type="SMART" id="SM00827">
    <property type="entry name" value="PKS_AT"/>
    <property type="match status" value="1"/>
</dbReference>
<evidence type="ECO:0000256" key="8">
    <source>
        <dbReference type="PROSITE-ProRule" id="PRU01363"/>
    </source>
</evidence>
<dbReference type="SUPFAM" id="SSF50129">
    <property type="entry name" value="GroES-like"/>
    <property type="match status" value="1"/>
</dbReference>
<feature type="region of interest" description="C-terminal hotdog fold" evidence="8">
    <location>
        <begin position="1061"/>
        <end position="1218"/>
    </location>
</feature>
<dbReference type="InterPro" id="IPR014030">
    <property type="entry name" value="Ketoacyl_synth_N"/>
</dbReference>
<evidence type="ECO:0000313" key="13">
    <source>
        <dbReference type="EMBL" id="KXJ86841.1"/>
    </source>
</evidence>
<dbReference type="Pfam" id="PF08242">
    <property type="entry name" value="Methyltransf_12"/>
    <property type="match status" value="1"/>
</dbReference>
<dbReference type="PROSITE" id="PS52004">
    <property type="entry name" value="KS3_2"/>
    <property type="match status" value="1"/>
</dbReference>
<feature type="region of interest" description="Disordered" evidence="9">
    <location>
        <begin position="2563"/>
        <end position="2591"/>
    </location>
</feature>
<dbReference type="OrthoDB" id="329835at2759"/>
<feature type="active site" description="Proton acceptor; for dehydratase activity" evidence="8">
    <location>
        <position position="944"/>
    </location>
</feature>
<dbReference type="InterPro" id="IPR014031">
    <property type="entry name" value="Ketoacyl_synth_C"/>
</dbReference>
<keyword evidence="14" id="KW-1185">Reference proteome</keyword>
<dbReference type="InterPro" id="IPR016039">
    <property type="entry name" value="Thiolase-like"/>
</dbReference>
<evidence type="ECO:0000256" key="2">
    <source>
        <dbReference type="ARBA" id="ARBA00022553"/>
    </source>
</evidence>
<dbReference type="Pfam" id="PF00109">
    <property type="entry name" value="ketoacyl-synt"/>
    <property type="match status" value="1"/>
</dbReference>
<dbReference type="PANTHER" id="PTHR43775">
    <property type="entry name" value="FATTY ACID SYNTHASE"/>
    <property type="match status" value="1"/>
</dbReference>
<organism evidence="13 14">
    <name type="scientific">Microdochium bolleyi</name>
    <dbReference type="NCBI Taxonomy" id="196109"/>
    <lineage>
        <taxon>Eukaryota</taxon>
        <taxon>Fungi</taxon>
        <taxon>Dikarya</taxon>
        <taxon>Ascomycota</taxon>
        <taxon>Pezizomycotina</taxon>
        <taxon>Sordariomycetes</taxon>
        <taxon>Xylariomycetidae</taxon>
        <taxon>Xylariales</taxon>
        <taxon>Microdochiaceae</taxon>
        <taxon>Microdochium</taxon>
    </lineage>
</organism>
<keyword evidence="7" id="KW-0012">Acyltransferase</keyword>
<dbReference type="GO" id="GO:0044550">
    <property type="term" value="P:secondary metabolite biosynthetic process"/>
    <property type="evidence" value="ECO:0007669"/>
    <property type="project" value="TreeGrafter"/>
</dbReference>
<dbReference type="InterPro" id="IPR011032">
    <property type="entry name" value="GroES-like_sf"/>
</dbReference>
<dbReference type="Pfam" id="PF00550">
    <property type="entry name" value="PP-binding"/>
    <property type="match status" value="1"/>
</dbReference>
<dbReference type="InterPro" id="IPR049900">
    <property type="entry name" value="PKS_mFAS_DH"/>
</dbReference>
<evidence type="ECO:0000256" key="3">
    <source>
        <dbReference type="ARBA" id="ARBA00022679"/>
    </source>
</evidence>
<keyword evidence="3" id="KW-0808">Transferase</keyword>
<name>A0A136IPI7_9PEZI</name>
<dbReference type="Gene3D" id="3.40.366.10">
    <property type="entry name" value="Malonyl-Coenzyme A Acyl Carrier Protein, domain 2"/>
    <property type="match status" value="1"/>
</dbReference>
<evidence type="ECO:0000256" key="9">
    <source>
        <dbReference type="SAM" id="MobiDB-lite"/>
    </source>
</evidence>
<dbReference type="SMART" id="SM00822">
    <property type="entry name" value="PKS_KR"/>
    <property type="match status" value="1"/>
</dbReference>
<keyword evidence="5" id="KW-0560">Oxidoreductase</keyword>
<evidence type="ECO:0000259" key="10">
    <source>
        <dbReference type="PROSITE" id="PS50075"/>
    </source>
</evidence>
<evidence type="ECO:0000256" key="1">
    <source>
        <dbReference type="ARBA" id="ARBA00022450"/>
    </source>
</evidence>
<dbReference type="SMART" id="SM00823">
    <property type="entry name" value="PKS_PP"/>
    <property type="match status" value="1"/>
</dbReference>
<feature type="domain" description="PKS/mFAS DH" evidence="12">
    <location>
        <begin position="912"/>
        <end position="1218"/>
    </location>
</feature>
<dbReference type="InterPro" id="IPR036291">
    <property type="entry name" value="NAD(P)-bd_dom_sf"/>
</dbReference>
<evidence type="ECO:0000256" key="7">
    <source>
        <dbReference type="ARBA" id="ARBA00023315"/>
    </source>
</evidence>
<dbReference type="InterPro" id="IPR049551">
    <property type="entry name" value="PKS_DH_C"/>
</dbReference>
<dbReference type="CDD" id="cd02440">
    <property type="entry name" value="AdoMet_MTases"/>
    <property type="match status" value="1"/>
</dbReference>
<dbReference type="InterPro" id="IPR001227">
    <property type="entry name" value="Ac_transferase_dom_sf"/>
</dbReference>
<evidence type="ECO:0000313" key="14">
    <source>
        <dbReference type="Proteomes" id="UP000070501"/>
    </source>
</evidence>
<dbReference type="InterPro" id="IPR057326">
    <property type="entry name" value="KR_dom"/>
</dbReference>
<keyword evidence="6" id="KW-0511">Multifunctional enzyme</keyword>
<evidence type="ECO:0000259" key="11">
    <source>
        <dbReference type="PROSITE" id="PS52004"/>
    </source>
</evidence>
<dbReference type="InterPro" id="IPR016035">
    <property type="entry name" value="Acyl_Trfase/lysoPLipase"/>
</dbReference>
<keyword evidence="2" id="KW-0597">Phosphoprotein</keyword>
<dbReference type="GO" id="GO:0006633">
    <property type="term" value="P:fatty acid biosynthetic process"/>
    <property type="evidence" value="ECO:0007669"/>
    <property type="project" value="TreeGrafter"/>
</dbReference>
<dbReference type="Pfam" id="PF16197">
    <property type="entry name" value="KAsynt_C_assoc"/>
    <property type="match status" value="1"/>
</dbReference>
<dbReference type="STRING" id="196109.A0A136IPI7"/>
<dbReference type="InterPro" id="IPR049552">
    <property type="entry name" value="PKS_DH_N"/>
</dbReference>
<dbReference type="SUPFAM" id="SSF55048">
    <property type="entry name" value="Probable ACP-binding domain of malonyl-CoA ACP transacylase"/>
    <property type="match status" value="1"/>
</dbReference>
<sequence length="2591" mass="281368">MPPAAEPIAICGMALRLPGGINTPGQFWDFLINKRDAQGPIPETRYSASKYYSPAGKAGFVRSERGYFLDESVDLGALDTTIFTMPRNEVERADPQQRLLLELTRECLESAGEVEYRGKTIGSFVGSFGEDWASLFAKDTQVPALYKVSGYGDFVLSNRISYEFDLRGPSMTIRTGCSAALIGLHQACLAIRGGDCDSAIVGGSNLLMAPGLTADLSEQRVLSPQGSSKTFDADADGYARGEAINVIYVKRLSAAIRDGNPIRAVIRGTFANADGKKSGLTMPSYEAHEALIRRTYQIAGITDVNATGFVECHGTGTPVGDPIETRAIGSVFGERGVYIGSVKPNVGHSEGASGLTSLIKTVLALEHSVIPPNIKFNKPNPKIAFEEKKLTVPVEPLPWPKDRVERASVNSFGIGGANAHVIIDSARSFAAIPERGRPSGRTTAAGPHLVVFSANTEDSLRRQVANNQKFIDERCQLLPDISYTLGARRDHLPHRAFSVLAEGMASNTSTFVKAPSATTPRLVFVFTGQGAQWARMGLELLTSGSHPAFARSVRRMDHALYRLADGPSWSIAVELMKSEQESNMSDAAYSQPLCTAVQIALVDALKEYGVCPYAVVGHSSGELAAAYAAGKISSDEAIVAAYYRGIASGRARNTGAMAALGLSWEDAEPLLMDGVVVACDNSPSSVTISGDRAQVSRVLAAVKERDPSTFARELKVDRAYHSYHMQEVGELYESLLASHDRKDHASNLEGGQKPIMFSSVTGQKLLKYQETGAEYWRANLESPVLFRKAVDSLVEEHEATSATTGQPPLVFLEIGPHSALAGPLRQTLATRSMNAPYSSCLVRDKHAVETFLTAFGQLWQQNVSLNFSRLTNPRGMLEVVPDLPTYPWQHDHSLLYESRLFKRWRLPRARKHEILGARVIESTDNEPIWRNVLHLAAVPWLRDHQVKGDIVFPCAGYVGMVGEAVRQLTSLNDSDYSNAEFSGFSVRGMVIDTAMLLHEAKPTEVLTSLTRHRLTDTLDSDCWDFVISSHNGATWTRHCTGQICAADAPFDSDQESVKLFPRHVESPRWYNTMREVGGNYGPTFQGLADITCSTSGNKAAAIAKHTVQDPEEFYPVHPTKIDFFLQLLAVGAVQGVGHRMRTMAVPTYIEQMDVYVSDSELTMSVDATAGAHGAIFGSGMAHGCALPGERGNDCIDKKAVALRVRGVKISPLHGDLTDDNPDPHAAARTHWRQDIDFADLSSMVSPNSDQMAYTEDLRELTAICIRDSLHLLEDEVMATPETPHLRKFLDWMKSQAAPAKGSMIEPQLSMLLGTELGCMAAAVKQVLDHIVPIFRGEIEPIEVLMENNILSDVYKALNWSKRPEVFVALAHANPHMRILEIGAGTGGTTDIVLGSITSDPASQNQRMYASYTYTDVSAGFFGAAQERFKRHAGSMEFRVLDISQDPSEQGFEEHSYDLVIASNVLHATPTLAGTLRNVHRLLKPDGRLYLEELTTETKAWNYIMGILPGWWLGEADGRDQEPYVSPQRWHDELREAGFNGVDDHALDCPHGKHSNAFYLARPAIDWARPRAVTVLFDAESRLEAETLQRSLASSQYTVSIHDFADSNLPVDRDIISVLDLPRPFLDDIDSSAYQAFKNLMMTVSSSHAGIFWLTRPTQLRSSDPRWSQIQGVSRVLRSELALDLATCEVDTLDDDTCPVVERVFAKFMRRRSDDQEGMDPDYEYVIDQHGEVLIPRIYPFRLSGELESIEYTTPISSLDPSTSSSASSSSSVSSRAVRPSARLEIAKPGRLSSLRWVAHDVGDLSDDELLVEPKAVGMNFKDILGVMGVIDAVELGLEHAGIVLEVGKSEGDVQVGSRVMAMGGYGFSKIVKLSRNECVEIPDGLSFTDAATMATVFGTVIHGLLDIGRMRSGQTLLIHSACGGVGIAALQVARMIGVEVYCTVSSEAKRQYLETAFDIPRGHIFQSRDNSFHRDLMRATQGRGVDIVLNSLSGELLHASWDCVAEFGTMIEIGKRDLIGHGKLALNPFLLNRSYQCVDLAHLIERKPAEGHRLLKLTMQYYIEGHIGPIHPITVFAVDEVQDCFLHMQKGQHIGKIVVDMELKRKEHGHSIAAVVSAKPYSYCFDSSAAYLLVGGLGGLGRAVSSWMVSNGARHLIYLGRTAGDTAGDAAFFEELRSQACAVTAVKGDVTILADVERAVAAAGSTPLRGIINMSMVLRDDNFGSMSHEAWTAATGPKVRGTWNLHQATASPDHQLDFFLLFSSASATFGQRGQANYAAANTFLDAFVRYRHGMGLAAQSVNIGIMLDHGYVADNDAVRERLVARGGYGIRISELLDALSVVLAVPAGARTPLLSSSSASSTSALSSLQSSASSTYSATATSTSSINSSCTTPAQLILGARSSLSFHDSTNRVMFKSDRRMASYRNDEMGAGAGAGGSKSSQSSGKLSAFIAAATNNDDNGTVLSGPGAAEFLARQIGAQLLALLLRPVTPGEGDDDGTGAIEVTRSPQDLGLDSLVAIELRSWWKATFQCDISVLEMLATPTLLALGQRAVEGLKQRIAAEGLSGGEEKGQNQETSNAHGVDARIAVRMP</sequence>
<dbReference type="GO" id="GO:0031177">
    <property type="term" value="F:phosphopantetheine binding"/>
    <property type="evidence" value="ECO:0007669"/>
    <property type="project" value="InterPro"/>
</dbReference>
<dbReference type="SMART" id="SM00829">
    <property type="entry name" value="PKS_ER"/>
    <property type="match status" value="1"/>
</dbReference>
<dbReference type="Gene3D" id="3.90.180.10">
    <property type="entry name" value="Medium-chain alcohol dehydrogenases, catalytic domain"/>
    <property type="match status" value="1"/>
</dbReference>
<dbReference type="InterPro" id="IPR020843">
    <property type="entry name" value="ER"/>
</dbReference>
<evidence type="ECO:0000256" key="4">
    <source>
        <dbReference type="ARBA" id="ARBA00022857"/>
    </source>
</evidence>
<dbReference type="SUPFAM" id="SSF53335">
    <property type="entry name" value="S-adenosyl-L-methionine-dependent methyltransferases"/>
    <property type="match status" value="1"/>
</dbReference>
<dbReference type="SUPFAM" id="SSF47336">
    <property type="entry name" value="ACP-like"/>
    <property type="match status" value="1"/>
</dbReference>
<accession>A0A136IPI7</accession>
<dbReference type="FunFam" id="3.40.50.720:FF:000209">
    <property type="entry name" value="Polyketide synthase Pks12"/>
    <property type="match status" value="1"/>
</dbReference>
<dbReference type="InterPro" id="IPR042104">
    <property type="entry name" value="PKS_dehydratase_sf"/>
</dbReference>
<dbReference type="EMBL" id="KQ964265">
    <property type="protein sequence ID" value="KXJ86841.1"/>
    <property type="molecule type" value="Genomic_DNA"/>
</dbReference>
<dbReference type="InterPro" id="IPR036736">
    <property type="entry name" value="ACP-like_sf"/>
</dbReference>
<gene>
    <name evidence="13" type="ORF">Micbo1qcDRAFT_218597</name>
</gene>
<dbReference type="InterPro" id="IPR029063">
    <property type="entry name" value="SAM-dependent_MTases_sf"/>
</dbReference>
<dbReference type="InterPro" id="IPR020806">
    <property type="entry name" value="PKS_PP-bd"/>
</dbReference>
<dbReference type="PANTHER" id="PTHR43775:SF28">
    <property type="entry name" value="SYNTHASE, PUTATIVE-RELATED"/>
    <property type="match status" value="1"/>
</dbReference>
<dbReference type="Pfam" id="PF02801">
    <property type="entry name" value="Ketoacyl-synt_C"/>
    <property type="match status" value="1"/>
</dbReference>
<dbReference type="InterPro" id="IPR032821">
    <property type="entry name" value="PKS_assoc"/>
</dbReference>
<dbReference type="Gene3D" id="3.40.47.10">
    <property type="match status" value="1"/>
</dbReference>
<dbReference type="InterPro" id="IPR050091">
    <property type="entry name" value="PKS_NRPS_Biosynth_Enz"/>
</dbReference>
<dbReference type="Pfam" id="PF08659">
    <property type="entry name" value="KR"/>
    <property type="match status" value="1"/>
</dbReference>
<dbReference type="InterPro" id="IPR013217">
    <property type="entry name" value="Methyltransf_12"/>
</dbReference>
<dbReference type="SUPFAM" id="SSF51735">
    <property type="entry name" value="NAD(P)-binding Rossmann-fold domains"/>
    <property type="match status" value="2"/>
</dbReference>
<evidence type="ECO:0000256" key="5">
    <source>
        <dbReference type="ARBA" id="ARBA00023002"/>
    </source>
</evidence>
<dbReference type="Pfam" id="PF00698">
    <property type="entry name" value="Acyl_transf_1"/>
    <property type="match status" value="1"/>
</dbReference>
<dbReference type="SMART" id="SM00825">
    <property type="entry name" value="PKS_KS"/>
    <property type="match status" value="1"/>
</dbReference>
<dbReference type="InterPro" id="IPR014043">
    <property type="entry name" value="Acyl_transferase_dom"/>
</dbReference>
<feature type="domain" description="Carrier" evidence="10">
    <location>
        <begin position="2476"/>
        <end position="2555"/>
    </location>
</feature>
<reference evidence="14" key="1">
    <citation type="submission" date="2016-02" db="EMBL/GenBank/DDBJ databases">
        <title>Draft genome sequence of Microdochium bolleyi, a fungal endophyte of beachgrass.</title>
        <authorList>
            <consortium name="DOE Joint Genome Institute"/>
            <person name="David A.S."/>
            <person name="May G."/>
            <person name="Haridas S."/>
            <person name="Lim J."/>
            <person name="Wang M."/>
            <person name="Labutti K."/>
            <person name="Lipzen A."/>
            <person name="Barry K."/>
            <person name="Grigoriev I.V."/>
        </authorList>
    </citation>
    <scope>NUCLEOTIDE SEQUENCE [LARGE SCALE GENOMIC DNA]</scope>
    <source>
        <strain evidence="14">J235TASD1</strain>
    </source>
</reference>
<dbReference type="Pfam" id="PF21089">
    <property type="entry name" value="PKS_DH_N"/>
    <property type="match status" value="1"/>
</dbReference>
<dbReference type="SUPFAM" id="SSF52151">
    <property type="entry name" value="FabD/lysophospholipase-like"/>
    <property type="match status" value="1"/>
</dbReference>
<evidence type="ECO:0000259" key="12">
    <source>
        <dbReference type="PROSITE" id="PS52019"/>
    </source>
</evidence>
<dbReference type="SUPFAM" id="SSF53901">
    <property type="entry name" value="Thiolase-like"/>
    <property type="match status" value="1"/>
</dbReference>
<keyword evidence="1" id="KW-0596">Phosphopantetheine</keyword>
<dbReference type="PROSITE" id="PS52019">
    <property type="entry name" value="PKS_MFAS_DH"/>
    <property type="match status" value="1"/>
</dbReference>
<dbReference type="Pfam" id="PF08240">
    <property type="entry name" value="ADH_N"/>
    <property type="match status" value="1"/>
</dbReference>
<dbReference type="SMART" id="SM00826">
    <property type="entry name" value="PKS_DH"/>
    <property type="match status" value="1"/>
</dbReference>
<feature type="active site" description="Proton donor; for dehydratase activity" evidence="8">
    <location>
        <position position="1122"/>
    </location>
</feature>
<dbReference type="Pfam" id="PF14765">
    <property type="entry name" value="PS-DH"/>
    <property type="match status" value="1"/>
</dbReference>
<dbReference type="Proteomes" id="UP000070501">
    <property type="component" value="Unassembled WGS sequence"/>
</dbReference>
<dbReference type="Gene3D" id="3.10.129.110">
    <property type="entry name" value="Polyketide synthase dehydratase"/>
    <property type="match status" value="1"/>
</dbReference>
<feature type="domain" description="Ketosynthase family 3 (KS3)" evidence="11">
    <location>
        <begin position="5"/>
        <end position="425"/>
    </location>
</feature>
<proteinExistence type="predicted"/>
<dbReference type="CDD" id="cd00833">
    <property type="entry name" value="PKS"/>
    <property type="match status" value="1"/>
</dbReference>
<dbReference type="Gene3D" id="3.40.50.720">
    <property type="entry name" value="NAD(P)-binding Rossmann-like Domain"/>
    <property type="match status" value="2"/>
</dbReference>
<dbReference type="CDD" id="cd05195">
    <property type="entry name" value="enoyl_red"/>
    <property type="match status" value="1"/>
</dbReference>
<dbReference type="Gene3D" id="3.40.50.150">
    <property type="entry name" value="Vaccinia Virus protein VP39"/>
    <property type="match status" value="1"/>
</dbReference>
<dbReference type="Pfam" id="PF13602">
    <property type="entry name" value="ADH_zinc_N_2"/>
    <property type="match status" value="1"/>
</dbReference>
<protein>
    <submittedName>
        <fullName evidence="13">KR domain-containing protein</fullName>
    </submittedName>
</protein>
<dbReference type="InterPro" id="IPR013154">
    <property type="entry name" value="ADH-like_N"/>
</dbReference>
<feature type="region of interest" description="N-terminal hotdog fold" evidence="8">
    <location>
        <begin position="912"/>
        <end position="1050"/>
    </location>
</feature>
<dbReference type="InterPro" id="IPR013968">
    <property type="entry name" value="PKS_KR"/>
</dbReference>
<feature type="region of interest" description="Disordered" evidence="9">
    <location>
        <begin position="1754"/>
        <end position="1773"/>
    </location>
</feature>